<dbReference type="GO" id="GO:0032259">
    <property type="term" value="P:methylation"/>
    <property type="evidence" value="ECO:0007669"/>
    <property type="project" value="UniProtKB-KW"/>
</dbReference>
<dbReference type="InterPro" id="IPR035996">
    <property type="entry name" value="4pyrrol_Methylase_sf"/>
</dbReference>
<evidence type="ECO:0000256" key="4">
    <source>
        <dbReference type="ARBA" id="ARBA00022603"/>
    </source>
</evidence>
<keyword evidence="10" id="KW-1185">Reference proteome</keyword>
<comment type="similarity">
    <text evidence="2 7">Belongs to the precorrin methyltransferase family.</text>
</comment>
<keyword evidence="5 9" id="KW-0808">Transferase</keyword>
<dbReference type="InterPro" id="IPR014776">
    <property type="entry name" value="4pyrrole_Mease_sub2"/>
</dbReference>
<dbReference type="PANTHER" id="PTHR43467">
    <property type="entry name" value="COBALT-PRECORRIN-2 C(20)-METHYLTRANSFERASE"/>
    <property type="match status" value="1"/>
</dbReference>
<dbReference type="PANTHER" id="PTHR43467:SF2">
    <property type="entry name" value="COBALT-PRECORRIN-2 C(20)-METHYLTRANSFERASE"/>
    <property type="match status" value="1"/>
</dbReference>
<evidence type="ECO:0000256" key="7">
    <source>
        <dbReference type="PIRNR" id="PIRNR036427"/>
    </source>
</evidence>
<dbReference type="EMBL" id="JAEEGB010000001">
    <property type="protein sequence ID" value="MBI6871159.1"/>
    <property type="molecule type" value="Genomic_DNA"/>
</dbReference>
<accession>A0A934HSQ4</accession>
<gene>
    <name evidence="9" type="ORF">I6U51_00380</name>
</gene>
<keyword evidence="6" id="KW-0949">S-adenosyl-L-methionine</keyword>
<proteinExistence type="inferred from homology"/>
<comment type="catalytic activity">
    <reaction evidence="7">
        <text>Co-precorrin-2 + S-adenosyl-L-methionine = Co-precorrin-3 + S-adenosyl-L-homocysteine + H(+)</text>
        <dbReference type="Rhea" id="RHEA:17997"/>
        <dbReference type="ChEBI" id="CHEBI:15378"/>
        <dbReference type="ChEBI" id="CHEBI:57856"/>
        <dbReference type="ChEBI" id="CHEBI:59789"/>
        <dbReference type="ChEBI" id="CHEBI:60053"/>
        <dbReference type="ChEBI" id="CHEBI:60060"/>
        <dbReference type="EC" id="2.1.1.151"/>
    </reaction>
</comment>
<dbReference type="InterPro" id="IPR014777">
    <property type="entry name" value="4pyrrole_Mease_sub1"/>
</dbReference>
<evidence type="ECO:0000259" key="8">
    <source>
        <dbReference type="Pfam" id="PF00590"/>
    </source>
</evidence>
<dbReference type="PIRSF" id="PIRSF036427">
    <property type="entry name" value="Precrrn-2_mtase"/>
    <property type="match status" value="1"/>
</dbReference>
<comment type="pathway">
    <text evidence="1">Cofactor biosynthesis; adenosylcobalamin biosynthesis.</text>
</comment>
<dbReference type="EC" id="2.1.1.151" evidence="7"/>
<dbReference type="NCBIfam" id="TIGR01467">
    <property type="entry name" value="cobI_cbiL"/>
    <property type="match status" value="1"/>
</dbReference>
<keyword evidence="3" id="KW-0169">Cobalamin biosynthesis</keyword>
<dbReference type="RefSeq" id="WP_211140622.1">
    <property type="nucleotide sequence ID" value="NZ_JAEEGB010000001.1"/>
</dbReference>
<evidence type="ECO:0000256" key="2">
    <source>
        <dbReference type="ARBA" id="ARBA00005879"/>
    </source>
</evidence>
<sequence length="228" mass="25659">MDNNSVKLGTLYGIGVGPGDEELLTLKAVNVMKKCDVVVAPSAKEGGSSIALETAKNFISEDKEVIVKHFPMGGAEQEEKIYKAFKTIEEKLKDGKDVAFLTIGDPFVYSTYIYLLKYIKEQGYSTETVPGITSFCASASLAGENIVIGDERVLIMPATQVDEIKDEKFVVIMKLYKLEEKVLNTLEEKGFRYVYVKRAYREGQQVIRDREEILKNRDYMSLILAQRD</sequence>
<evidence type="ECO:0000313" key="9">
    <source>
        <dbReference type="EMBL" id="MBI6871159.1"/>
    </source>
</evidence>
<dbReference type="Gene3D" id="3.30.950.10">
    <property type="entry name" value="Methyltransferase, Cobalt-precorrin-4 Transmethylase, Domain 2"/>
    <property type="match status" value="1"/>
</dbReference>
<evidence type="ECO:0000256" key="6">
    <source>
        <dbReference type="ARBA" id="ARBA00022691"/>
    </source>
</evidence>
<dbReference type="AlphaFoldDB" id="A0A934HSQ4"/>
<dbReference type="GO" id="GO:0043781">
    <property type="term" value="F:cobalt-factor II C20-methyltransferase activity"/>
    <property type="evidence" value="ECO:0007669"/>
    <property type="project" value="UniProtKB-EC"/>
</dbReference>
<evidence type="ECO:0000256" key="1">
    <source>
        <dbReference type="ARBA" id="ARBA00004953"/>
    </source>
</evidence>
<reference evidence="9" key="1">
    <citation type="submission" date="2020-12" db="EMBL/GenBank/DDBJ databases">
        <title>Clostridium thailandense sp. nov., a novel acetogenic bacterium isolated from peat land soil in Thailand.</title>
        <authorList>
            <person name="Chaikitkaew S."/>
            <person name="Birkeland N.K."/>
        </authorList>
    </citation>
    <scope>NUCLEOTIDE SEQUENCE</scope>
    <source>
        <strain evidence="9">DSM 17425</strain>
    </source>
</reference>
<comment type="subunit">
    <text evidence="7">Homodimer.</text>
</comment>
<dbReference type="InterPro" id="IPR006364">
    <property type="entry name" value="CobI/CbiL/CobIJ_dom"/>
</dbReference>
<organism evidence="9 10">
    <name type="scientific">Clostridium aciditolerans</name>
    <dbReference type="NCBI Taxonomy" id="339861"/>
    <lineage>
        <taxon>Bacteria</taxon>
        <taxon>Bacillati</taxon>
        <taxon>Bacillota</taxon>
        <taxon>Clostridia</taxon>
        <taxon>Eubacteriales</taxon>
        <taxon>Clostridiaceae</taxon>
        <taxon>Clostridium</taxon>
    </lineage>
</organism>
<evidence type="ECO:0000256" key="3">
    <source>
        <dbReference type="ARBA" id="ARBA00022573"/>
    </source>
</evidence>
<comment type="function">
    <text evidence="7">Methylates cobalt-precorrin-2 at the C-20 position to produce cobalt-precorrin-3A in the anaerobic cobalamin biosynthesis pathway.</text>
</comment>
<name>A0A934HSQ4_9CLOT</name>
<dbReference type="InterPro" id="IPR012382">
    <property type="entry name" value="CobI/CbiL"/>
</dbReference>
<dbReference type="Pfam" id="PF00590">
    <property type="entry name" value="TP_methylase"/>
    <property type="match status" value="1"/>
</dbReference>
<dbReference type="GO" id="GO:0030788">
    <property type="term" value="F:precorrin-2 C20-methyltransferase activity"/>
    <property type="evidence" value="ECO:0007669"/>
    <property type="project" value="InterPro"/>
</dbReference>
<dbReference type="SUPFAM" id="SSF53790">
    <property type="entry name" value="Tetrapyrrole methylase"/>
    <property type="match status" value="1"/>
</dbReference>
<protein>
    <recommendedName>
        <fullName evidence="7">Cobalt-precorrin-2 C(20)-methyltransferase</fullName>
        <ecNumber evidence="7">2.1.1.151</ecNumber>
    </recommendedName>
</protein>
<dbReference type="CDD" id="cd11645">
    <property type="entry name" value="Precorrin_2_C20_MT"/>
    <property type="match status" value="1"/>
</dbReference>
<keyword evidence="4 9" id="KW-0489">Methyltransferase</keyword>
<dbReference type="Gene3D" id="3.40.1010.10">
    <property type="entry name" value="Cobalt-precorrin-4 Transmethylase, Domain 1"/>
    <property type="match status" value="1"/>
</dbReference>
<dbReference type="InterPro" id="IPR000878">
    <property type="entry name" value="4pyrrol_Mease"/>
</dbReference>
<dbReference type="Proteomes" id="UP000622687">
    <property type="component" value="Unassembled WGS sequence"/>
</dbReference>
<dbReference type="GO" id="GO:0009236">
    <property type="term" value="P:cobalamin biosynthetic process"/>
    <property type="evidence" value="ECO:0007669"/>
    <property type="project" value="UniProtKB-UniRule"/>
</dbReference>
<dbReference type="NCBIfam" id="NF004058">
    <property type="entry name" value="PRK05576.1-1"/>
    <property type="match status" value="1"/>
</dbReference>
<feature type="domain" description="Tetrapyrrole methylase" evidence="8">
    <location>
        <begin position="10"/>
        <end position="210"/>
    </location>
</feature>
<evidence type="ECO:0000256" key="5">
    <source>
        <dbReference type="ARBA" id="ARBA00022679"/>
    </source>
</evidence>
<comment type="caution">
    <text evidence="9">The sequence shown here is derived from an EMBL/GenBank/DDBJ whole genome shotgun (WGS) entry which is preliminary data.</text>
</comment>
<evidence type="ECO:0000313" key="10">
    <source>
        <dbReference type="Proteomes" id="UP000622687"/>
    </source>
</evidence>